<dbReference type="PANTHER" id="PTHR19134">
    <property type="entry name" value="RECEPTOR-TYPE TYROSINE-PROTEIN PHOSPHATASE"/>
    <property type="match status" value="1"/>
</dbReference>
<dbReference type="Proteomes" id="UP001164746">
    <property type="component" value="Chromosome 10"/>
</dbReference>
<evidence type="ECO:0000256" key="2">
    <source>
        <dbReference type="ARBA" id="ARBA00013064"/>
    </source>
</evidence>
<evidence type="ECO:0000313" key="8">
    <source>
        <dbReference type="EMBL" id="WAR17544.1"/>
    </source>
</evidence>
<proteinExistence type="inferred from homology"/>
<dbReference type="InterPro" id="IPR029021">
    <property type="entry name" value="Prot-tyrosine_phosphatase-like"/>
</dbReference>
<dbReference type="InterPro" id="IPR050348">
    <property type="entry name" value="Protein-Tyr_Phosphatase"/>
</dbReference>
<gene>
    <name evidence="8" type="ORF">MAR_032138</name>
</gene>
<dbReference type="SUPFAM" id="SSF57184">
    <property type="entry name" value="Growth factor receptor domain"/>
    <property type="match status" value="1"/>
</dbReference>
<dbReference type="Gene3D" id="3.90.190.10">
    <property type="entry name" value="Protein tyrosine phosphatase superfamily"/>
    <property type="match status" value="1"/>
</dbReference>
<feature type="domain" description="Tyrosine-protein phosphatase" evidence="7">
    <location>
        <begin position="483"/>
        <end position="644"/>
    </location>
</feature>
<dbReference type="Gene3D" id="2.170.300.10">
    <property type="entry name" value="Tie2 ligand-binding domain superfamily"/>
    <property type="match status" value="1"/>
</dbReference>
<evidence type="ECO:0000256" key="3">
    <source>
        <dbReference type="ARBA" id="ARBA00022801"/>
    </source>
</evidence>
<keyword evidence="3" id="KW-0378">Hydrolase</keyword>
<organism evidence="8 9">
    <name type="scientific">Mya arenaria</name>
    <name type="common">Soft-shell clam</name>
    <dbReference type="NCBI Taxonomy" id="6604"/>
    <lineage>
        <taxon>Eukaryota</taxon>
        <taxon>Metazoa</taxon>
        <taxon>Spiralia</taxon>
        <taxon>Lophotrochozoa</taxon>
        <taxon>Mollusca</taxon>
        <taxon>Bivalvia</taxon>
        <taxon>Autobranchia</taxon>
        <taxon>Heteroconchia</taxon>
        <taxon>Euheterodonta</taxon>
        <taxon>Imparidentia</taxon>
        <taxon>Neoheterodontei</taxon>
        <taxon>Myida</taxon>
        <taxon>Myoidea</taxon>
        <taxon>Myidae</taxon>
        <taxon>Mya</taxon>
    </lineage>
</organism>
<dbReference type="InterPro" id="IPR000742">
    <property type="entry name" value="EGF"/>
</dbReference>
<dbReference type="PANTHER" id="PTHR19134:SF562">
    <property type="entry name" value="PROTEIN-TYROSINE-PHOSPHATASE"/>
    <property type="match status" value="1"/>
</dbReference>
<keyword evidence="9" id="KW-1185">Reference proteome</keyword>
<dbReference type="Pfam" id="PF00102">
    <property type="entry name" value="Y_phosphatase"/>
    <property type="match status" value="1"/>
</dbReference>
<evidence type="ECO:0000259" key="7">
    <source>
        <dbReference type="PROSITE" id="PS50055"/>
    </source>
</evidence>
<evidence type="ECO:0000256" key="6">
    <source>
        <dbReference type="SAM" id="SignalP"/>
    </source>
</evidence>
<accession>A0ABY7F8P8</accession>
<dbReference type="InterPro" id="IPR000242">
    <property type="entry name" value="PTP_cat"/>
</dbReference>
<dbReference type="InterPro" id="IPR009030">
    <property type="entry name" value="Growth_fac_rcpt_cys_sf"/>
</dbReference>
<dbReference type="CDD" id="cd00047">
    <property type="entry name" value="PTPc"/>
    <property type="match status" value="1"/>
</dbReference>
<evidence type="ECO:0000256" key="5">
    <source>
        <dbReference type="SAM" id="Phobius"/>
    </source>
</evidence>
<evidence type="ECO:0000256" key="1">
    <source>
        <dbReference type="ARBA" id="ARBA00009580"/>
    </source>
</evidence>
<sequence length="644" mass="71303">MVFWIFGLLCLSQTCTAVFIDGLDCSLDCVCCKGGEDHCGYDFGTGRKYCFDGCVDGIYGHRCHNPCPGNCSKCEQVLGKQCYSCKSTFYDIDSDCSKICSVGCDGGVCYVDGKCDTCLPGKYGSHCTLNCTYQNCRCTNGTDCTSCRKGFFGRSTFCQNPCSPGCQDGVCNDDGSCNCRGGFTDNTCSECQAGYYGIYCNISCSVGCVNKSCSKDGTCLCRPNFETSVDGKCETCIPGKYGSNCTLNCTNKNCRCTTETDCISCKKGFFDRSTFCQTPCSLGCQDGVCNDNGSCNCRYGTCIQYECQSGYYGTYCNISCSVGCVNGTCSKDGTCSCRQNFFKEKCNACANGRYDVNCDHIYTSEKFRPHIGAFVGGVSSGIVVIIGIVVALLLFRRRSNSMPAASQTKQNASANERTRFNERQTTYTQLQLSAQAETASENEIYLKIDNESIEALNNGSDDPTYCNEHGTWSKIPIAQLVKYMDGKSHEAFSAEFEGYKRPKQYIATLGPMSQQLGDFSLFWKMLWQQKVEKIAMVTNLIERGSHKCEQYWPNPGTTQMFGDIKVESRSEDEYAEFTRRTFTLTMGTEERTLCHLQFTCWPDKAIPDDVTELIEFRQRVQSKPSTLNGPTVVHCSLKHRTIRR</sequence>
<comment type="similarity">
    <text evidence="1">Belongs to the protein-tyrosine phosphatase family.</text>
</comment>
<protein>
    <recommendedName>
        <fullName evidence="2">protein-tyrosine-phosphatase</fullName>
        <ecNumber evidence="2">3.1.3.48</ecNumber>
    </recommendedName>
</protein>
<dbReference type="SMART" id="SM00181">
    <property type="entry name" value="EGF"/>
    <property type="match status" value="8"/>
</dbReference>
<dbReference type="EMBL" id="CP111021">
    <property type="protein sequence ID" value="WAR17544.1"/>
    <property type="molecule type" value="Genomic_DNA"/>
</dbReference>
<name>A0ABY7F8P8_MYAAR</name>
<dbReference type="SUPFAM" id="SSF52799">
    <property type="entry name" value="(Phosphotyrosine protein) phosphatases II"/>
    <property type="match status" value="1"/>
</dbReference>
<dbReference type="EC" id="3.1.3.48" evidence="2"/>
<evidence type="ECO:0000256" key="4">
    <source>
        <dbReference type="ARBA" id="ARBA00022912"/>
    </source>
</evidence>
<reference evidence="8" key="1">
    <citation type="submission" date="2022-11" db="EMBL/GenBank/DDBJ databases">
        <title>Centuries of genome instability and evolution in soft-shell clam transmissible cancer (bioRxiv).</title>
        <authorList>
            <person name="Hart S.F.M."/>
            <person name="Yonemitsu M.A."/>
            <person name="Giersch R.M."/>
            <person name="Beal B.F."/>
            <person name="Arriagada G."/>
            <person name="Davis B.W."/>
            <person name="Ostrander E.A."/>
            <person name="Goff S.P."/>
            <person name="Metzger M.J."/>
        </authorList>
    </citation>
    <scope>NUCLEOTIDE SEQUENCE</scope>
    <source>
        <strain evidence="8">MELC-2E11</strain>
        <tissue evidence="8">Siphon/mantle</tissue>
    </source>
</reference>
<keyword evidence="4" id="KW-0904">Protein phosphatase</keyword>
<feature type="transmembrane region" description="Helical" evidence="5">
    <location>
        <begin position="371"/>
        <end position="395"/>
    </location>
</feature>
<keyword evidence="5" id="KW-1133">Transmembrane helix</keyword>
<evidence type="ECO:0000313" key="9">
    <source>
        <dbReference type="Proteomes" id="UP001164746"/>
    </source>
</evidence>
<feature type="signal peptide" evidence="6">
    <location>
        <begin position="1"/>
        <end position="17"/>
    </location>
</feature>
<keyword evidence="6" id="KW-0732">Signal</keyword>
<dbReference type="PROSITE" id="PS50055">
    <property type="entry name" value="TYR_PHOSPHATASE_PTP"/>
    <property type="match status" value="1"/>
</dbReference>
<keyword evidence="5" id="KW-0472">Membrane</keyword>
<keyword evidence="5" id="KW-0812">Transmembrane</keyword>
<feature type="chain" id="PRO_5045779727" description="protein-tyrosine-phosphatase" evidence="6">
    <location>
        <begin position="18"/>
        <end position="644"/>
    </location>
</feature>
<dbReference type="SMART" id="SM00194">
    <property type="entry name" value="PTPc"/>
    <property type="match status" value="1"/>
</dbReference>